<name>K3WTI4_GLOUD</name>
<protein>
    <recommendedName>
        <fullName evidence="3">Transposase MuDR plant domain-containing protein</fullName>
    </recommendedName>
</protein>
<organism evidence="1 2">
    <name type="scientific">Globisporangium ultimum (strain ATCC 200006 / CBS 805.95 / DAOM BR144)</name>
    <name type="common">Pythium ultimum</name>
    <dbReference type="NCBI Taxonomy" id="431595"/>
    <lineage>
        <taxon>Eukaryota</taxon>
        <taxon>Sar</taxon>
        <taxon>Stramenopiles</taxon>
        <taxon>Oomycota</taxon>
        <taxon>Peronosporomycetes</taxon>
        <taxon>Pythiales</taxon>
        <taxon>Pythiaceae</taxon>
        <taxon>Globisporangium</taxon>
    </lineage>
</organism>
<dbReference type="EnsemblProtists" id="PYU1_T008278">
    <property type="protein sequence ID" value="PYU1_T008278"/>
    <property type="gene ID" value="PYU1_G008262"/>
</dbReference>
<sequence>MSKLSVGDIFRTRAEAVDVIQAVALSQNHRAIVNKKRSGGSQFIYICNSSTPCTFEIVLAKSRRKVSNHIVVKSLNLTHDNCTGTAKARRKDVTSKLAA</sequence>
<reference evidence="1" key="3">
    <citation type="submission" date="2015-02" db="UniProtKB">
        <authorList>
            <consortium name="EnsemblProtists"/>
        </authorList>
    </citation>
    <scope>IDENTIFICATION</scope>
    <source>
        <strain evidence="1">DAOM BR144</strain>
    </source>
</reference>
<reference evidence="2" key="1">
    <citation type="journal article" date="2010" name="Genome Biol.">
        <title>Genome sequence of the necrotrophic plant pathogen Pythium ultimum reveals original pathogenicity mechanisms and effector repertoire.</title>
        <authorList>
            <person name="Levesque C.A."/>
            <person name="Brouwer H."/>
            <person name="Cano L."/>
            <person name="Hamilton J.P."/>
            <person name="Holt C."/>
            <person name="Huitema E."/>
            <person name="Raffaele S."/>
            <person name="Robideau G.P."/>
            <person name="Thines M."/>
            <person name="Win J."/>
            <person name="Zerillo M.M."/>
            <person name="Beakes G.W."/>
            <person name="Boore J.L."/>
            <person name="Busam D."/>
            <person name="Dumas B."/>
            <person name="Ferriera S."/>
            <person name="Fuerstenberg S.I."/>
            <person name="Gachon C.M."/>
            <person name="Gaulin E."/>
            <person name="Govers F."/>
            <person name="Grenville-Briggs L."/>
            <person name="Horner N."/>
            <person name="Hostetler J."/>
            <person name="Jiang R.H."/>
            <person name="Johnson J."/>
            <person name="Krajaejun T."/>
            <person name="Lin H."/>
            <person name="Meijer H.J."/>
            <person name="Moore B."/>
            <person name="Morris P."/>
            <person name="Phuntmart V."/>
            <person name="Puiu D."/>
            <person name="Shetty J."/>
            <person name="Stajich J.E."/>
            <person name="Tripathy S."/>
            <person name="Wawra S."/>
            <person name="van West P."/>
            <person name="Whitty B.R."/>
            <person name="Coutinho P.M."/>
            <person name="Henrissat B."/>
            <person name="Martin F."/>
            <person name="Thomas P.D."/>
            <person name="Tyler B.M."/>
            <person name="De Vries R.P."/>
            <person name="Kamoun S."/>
            <person name="Yandell M."/>
            <person name="Tisserat N."/>
            <person name="Buell C.R."/>
        </authorList>
    </citation>
    <scope>NUCLEOTIDE SEQUENCE</scope>
    <source>
        <strain evidence="2">DAOM:BR144</strain>
    </source>
</reference>
<dbReference type="VEuPathDB" id="FungiDB:PYU1_G008262"/>
<dbReference type="Proteomes" id="UP000019132">
    <property type="component" value="Unassembled WGS sequence"/>
</dbReference>
<accession>K3WTI4</accession>
<evidence type="ECO:0008006" key="3">
    <source>
        <dbReference type="Google" id="ProtNLM"/>
    </source>
</evidence>
<proteinExistence type="predicted"/>
<evidence type="ECO:0000313" key="1">
    <source>
        <dbReference type="EnsemblProtists" id="PYU1_T008278"/>
    </source>
</evidence>
<keyword evidence="2" id="KW-1185">Reference proteome</keyword>
<dbReference type="InParanoid" id="K3WTI4"/>
<dbReference type="AlphaFoldDB" id="K3WTI4"/>
<reference evidence="2" key="2">
    <citation type="submission" date="2010-04" db="EMBL/GenBank/DDBJ databases">
        <authorList>
            <person name="Buell R."/>
            <person name="Hamilton J."/>
            <person name="Hostetler J."/>
        </authorList>
    </citation>
    <scope>NUCLEOTIDE SEQUENCE [LARGE SCALE GENOMIC DNA]</scope>
    <source>
        <strain evidence="2">DAOM:BR144</strain>
    </source>
</reference>
<dbReference type="HOGENOM" id="CLU_2325423_0_0_1"/>
<evidence type="ECO:0000313" key="2">
    <source>
        <dbReference type="Proteomes" id="UP000019132"/>
    </source>
</evidence>
<dbReference type="EMBL" id="GL376619">
    <property type="status" value="NOT_ANNOTATED_CDS"/>
    <property type="molecule type" value="Genomic_DNA"/>
</dbReference>